<dbReference type="OrthoDB" id="5515890at2"/>
<dbReference type="Proteomes" id="UP000184076">
    <property type="component" value="Unassembled WGS sequence"/>
</dbReference>
<organism evidence="1 2">
    <name type="scientific">Desulfacinum infernum DSM 9756</name>
    <dbReference type="NCBI Taxonomy" id="1121391"/>
    <lineage>
        <taxon>Bacteria</taxon>
        <taxon>Pseudomonadati</taxon>
        <taxon>Thermodesulfobacteriota</taxon>
        <taxon>Syntrophobacteria</taxon>
        <taxon>Syntrophobacterales</taxon>
        <taxon>Syntrophobacteraceae</taxon>
        <taxon>Desulfacinum</taxon>
    </lineage>
</organism>
<reference evidence="2" key="1">
    <citation type="submission" date="2016-11" db="EMBL/GenBank/DDBJ databases">
        <authorList>
            <person name="Varghese N."/>
            <person name="Submissions S."/>
        </authorList>
    </citation>
    <scope>NUCLEOTIDE SEQUENCE [LARGE SCALE GENOMIC DNA]</scope>
    <source>
        <strain evidence="2">DSM 9756</strain>
    </source>
</reference>
<keyword evidence="2" id="KW-1185">Reference proteome</keyword>
<evidence type="ECO:0000313" key="1">
    <source>
        <dbReference type="EMBL" id="SHG15022.1"/>
    </source>
</evidence>
<dbReference type="RefSeq" id="WP_073041552.1">
    <property type="nucleotide sequence ID" value="NZ_FQVB01000045.1"/>
</dbReference>
<gene>
    <name evidence="1" type="ORF">SAMN02745206_03353</name>
</gene>
<protein>
    <submittedName>
        <fullName evidence="1">Uncharacterized protein</fullName>
    </submittedName>
</protein>
<dbReference type="AlphaFoldDB" id="A0A1M5HGR3"/>
<evidence type="ECO:0000313" key="2">
    <source>
        <dbReference type="Proteomes" id="UP000184076"/>
    </source>
</evidence>
<accession>A0A1M5HGR3</accession>
<proteinExistence type="predicted"/>
<dbReference type="EMBL" id="FQVB01000045">
    <property type="protein sequence ID" value="SHG15022.1"/>
    <property type="molecule type" value="Genomic_DNA"/>
</dbReference>
<sequence length="111" mass="12803">MSCILEQTSTVRAEAKGRRFFFLSFTGRLILEDGKEIAFTTSYEPFSGWVVQEADEPAAFHTRVPEGYFQAFCLDVLKESHVGFKVRWHLEEEDGRLRITKLRAITSQNIL</sequence>
<name>A0A1M5HGR3_9BACT</name>